<evidence type="ECO:0008006" key="5">
    <source>
        <dbReference type="Google" id="ProtNLM"/>
    </source>
</evidence>
<dbReference type="EMBL" id="JAUEPS010000001">
    <property type="protein sequence ID" value="KAK0469252.1"/>
    <property type="molecule type" value="Genomic_DNA"/>
</dbReference>
<name>A0AA39NP49_ARMTA</name>
<accession>A0AA39NP49</accession>
<dbReference type="AlphaFoldDB" id="A0AA39NP49"/>
<keyword evidence="2" id="KW-0732">Signal</keyword>
<dbReference type="GeneID" id="85364668"/>
<protein>
    <recommendedName>
        <fullName evidence="5">ABC transmembrane type-1 domain-containing protein</fullName>
    </recommendedName>
</protein>
<dbReference type="RefSeq" id="XP_060339045.1">
    <property type="nucleotide sequence ID" value="XM_060481120.1"/>
</dbReference>
<gene>
    <name evidence="3" type="ORF">EV420DRAFT_18317</name>
</gene>
<reference evidence="3" key="1">
    <citation type="submission" date="2023-06" db="EMBL/GenBank/DDBJ databases">
        <authorList>
            <consortium name="Lawrence Berkeley National Laboratory"/>
            <person name="Ahrendt S."/>
            <person name="Sahu N."/>
            <person name="Indic B."/>
            <person name="Wong-Bajracharya J."/>
            <person name="Merenyi Z."/>
            <person name="Ke H.-M."/>
            <person name="Monk M."/>
            <person name="Kocsube S."/>
            <person name="Drula E."/>
            <person name="Lipzen A."/>
            <person name="Balint B."/>
            <person name="Henrissat B."/>
            <person name="Andreopoulos B."/>
            <person name="Martin F.M."/>
            <person name="Harder C.B."/>
            <person name="Rigling D."/>
            <person name="Ford K.L."/>
            <person name="Foster G.D."/>
            <person name="Pangilinan J."/>
            <person name="Papanicolaou A."/>
            <person name="Barry K."/>
            <person name="LaButti K."/>
            <person name="Viragh M."/>
            <person name="Koriabine M."/>
            <person name="Yan M."/>
            <person name="Riley R."/>
            <person name="Champramary S."/>
            <person name="Plett K.L."/>
            <person name="Tsai I.J."/>
            <person name="Slot J."/>
            <person name="Sipos G."/>
            <person name="Plett J."/>
            <person name="Nagy L.G."/>
            <person name="Grigoriev I.V."/>
        </authorList>
    </citation>
    <scope>NUCLEOTIDE SEQUENCE</scope>
    <source>
        <strain evidence="3">CCBAS 213</strain>
    </source>
</reference>
<comment type="caution">
    <text evidence="3">The sequence shown here is derived from an EMBL/GenBank/DDBJ whole genome shotgun (WGS) entry which is preliminary data.</text>
</comment>
<feature type="transmembrane region" description="Helical" evidence="1">
    <location>
        <begin position="120"/>
        <end position="145"/>
    </location>
</feature>
<feature type="chain" id="PRO_5041303817" description="ABC transmembrane type-1 domain-containing protein" evidence="2">
    <location>
        <begin position="28"/>
        <end position="300"/>
    </location>
</feature>
<feature type="transmembrane region" description="Helical" evidence="1">
    <location>
        <begin position="252"/>
        <end position="274"/>
    </location>
</feature>
<evidence type="ECO:0000256" key="2">
    <source>
        <dbReference type="SAM" id="SignalP"/>
    </source>
</evidence>
<evidence type="ECO:0000313" key="3">
    <source>
        <dbReference type="EMBL" id="KAK0469252.1"/>
    </source>
</evidence>
<keyword evidence="1" id="KW-1133">Transmembrane helix</keyword>
<proteinExistence type="predicted"/>
<dbReference type="Proteomes" id="UP001175211">
    <property type="component" value="Unassembled WGS sequence"/>
</dbReference>
<evidence type="ECO:0000256" key="1">
    <source>
        <dbReference type="SAM" id="Phobius"/>
    </source>
</evidence>
<organism evidence="3 4">
    <name type="scientific">Armillaria tabescens</name>
    <name type="common">Ringless honey mushroom</name>
    <name type="synonym">Agaricus tabescens</name>
    <dbReference type="NCBI Taxonomy" id="1929756"/>
    <lineage>
        <taxon>Eukaryota</taxon>
        <taxon>Fungi</taxon>
        <taxon>Dikarya</taxon>
        <taxon>Basidiomycota</taxon>
        <taxon>Agaricomycotina</taxon>
        <taxon>Agaricomycetes</taxon>
        <taxon>Agaricomycetidae</taxon>
        <taxon>Agaricales</taxon>
        <taxon>Marasmiineae</taxon>
        <taxon>Physalacriaceae</taxon>
        <taxon>Desarmillaria</taxon>
    </lineage>
</organism>
<feature type="signal peptide" evidence="2">
    <location>
        <begin position="1"/>
        <end position="27"/>
    </location>
</feature>
<keyword evidence="1" id="KW-0472">Membrane</keyword>
<sequence length="300" mass="32772">MLASYVSRHLLDCVGLLVLTDLPVVATKTPLIGTSSYLDILLLAPGMHRQQSICDEPVCDSSYNGNPIATSKTSRSLCLIENPATLRYLQSIGCTSHSVTVHISMNPVYDTRLSSWDQSFFVAGIAVTALYLLGPALTIAAATFLAAIRDWWGLGMIVMLILSRLVNVVIIRQRRIGRAGKRNHFAAEETFSVALTRNSGQKIYLRGTVDDVQTVTSRQWRERSTAEGYATSFATLLVYATIPLAINTSTEGSLVIACLMLCSAAVLGLCNFLWPCFQVFDCVTRTVHTDLVGDVMVEKS</sequence>
<feature type="transmembrane region" description="Helical" evidence="1">
    <location>
        <begin position="228"/>
        <end position="246"/>
    </location>
</feature>
<feature type="transmembrane region" description="Helical" evidence="1">
    <location>
        <begin position="151"/>
        <end position="171"/>
    </location>
</feature>
<evidence type="ECO:0000313" key="4">
    <source>
        <dbReference type="Proteomes" id="UP001175211"/>
    </source>
</evidence>
<keyword evidence="4" id="KW-1185">Reference proteome</keyword>
<keyword evidence="1" id="KW-0812">Transmembrane</keyword>